<keyword evidence="4" id="KW-1185">Reference proteome</keyword>
<dbReference type="Pfam" id="PF01494">
    <property type="entry name" value="FAD_binding_3"/>
    <property type="match status" value="1"/>
</dbReference>
<protein>
    <submittedName>
        <fullName evidence="3">FAD-dependent monooxygenase</fullName>
    </submittedName>
</protein>
<dbReference type="PANTHER" id="PTHR43747:SF1">
    <property type="entry name" value="SLR1998 PROTEIN"/>
    <property type="match status" value="1"/>
</dbReference>
<sequence length="475" mass="51982">MKSTQRSASSPSTAVVIGGSIGGSTAAAALSDHFDRVVVVDRDELPAERKERKGAPHAYQFHALTHGGREAMEALIPGVTDAVLATGVQPHDPGKTLYCSKAGFFTIFETDMMVLLSTRINLETVLRAKARQLPGVEMLEHHTVRGLRVDDGWVTGVHLTDAEGEPVTIDAYLVVDSSGRSSNAPVWLEENGYPRPEETLVNAHWSYVTTYLRPRPGYVDSVLKGRPLYVPPLGSGDSKGATRGGGTWPQENGLWVMTAQGLGTDHPPTDIDGFREYLGSFGRPEFVDLLDNSDVVKPFVPWRNTTNRLRDYANLPSRPEGFVVIGDAVAAFNPAYGQGMSSVSIQARMLRDEISGWRGDRGDEMKGFAERYQRLIDAAIIQGCWAFSAGSDLTVSGVEVNGEPYVAEPTQEQMYTDRLLALVTEDEEIGRKLVDTIQLVSGPEWMGEPDVQAKVTEHWDRLGKLTRQDSNEVPS</sequence>
<proteinExistence type="inferred from homology"/>
<evidence type="ECO:0000256" key="1">
    <source>
        <dbReference type="ARBA" id="ARBA00038396"/>
    </source>
</evidence>
<dbReference type="Proteomes" id="UP001550628">
    <property type="component" value="Unassembled WGS sequence"/>
</dbReference>
<keyword evidence="3" id="KW-0560">Oxidoreductase</keyword>
<comment type="caution">
    <text evidence="3">The sequence shown here is derived from an EMBL/GenBank/DDBJ whole genome shotgun (WGS) entry which is preliminary data.</text>
</comment>
<name>A0ABV2WYQ6_9NOCA</name>
<dbReference type="Gene3D" id="3.50.50.60">
    <property type="entry name" value="FAD/NAD(P)-binding domain"/>
    <property type="match status" value="1"/>
</dbReference>
<keyword evidence="3" id="KW-0503">Monooxygenase</keyword>
<evidence type="ECO:0000313" key="4">
    <source>
        <dbReference type="Proteomes" id="UP001550628"/>
    </source>
</evidence>
<dbReference type="SUPFAM" id="SSF51905">
    <property type="entry name" value="FAD/NAD(P)-binding domain"/>
    <property type="match status" value="1"/>
</dbReference>
<dbReference type="InterPro" id="IPR050816">
    <property type="entry name" value="Flavin-dep_Halogenase_NPB"/>
</dbReference>
<evidence type="ECO:0000313" key="3">
    <source>
        <dbReference type="EMBL" id="MEU1956012.1"/>
    </source>
</evidence>
<reference evidence="3 4" key="1">
    <citation type="submission" date="2024-06" db="EMBL/GenBank/DDBJ databases">
        <title>The Natural Products Discovery Center: Release of the First 8490 Sequenced Strains for Exploring Actinobacteria Biosynthetic Diversity.</title>
        <authorList>
            <person name="Kalkreuter E."/>
            <person name="Kautsar S.A."/>
            <person name="Yang D."/>
            <person name="Bader C.D."/>
            <person name="Teijaro C.N."/>
            <person name="Fluegel L."/>
            <person name="Davis C.M."/>
            <person name="Simpson J.R."/>
            <person name="Lauterbach L."/>
            <person name="Steele A.D."/>
            <person name="Gui C."/>
            <person name="Meng S."/>
            <person name="Li G."/>
            <person name="Viehrig K."/>
            <person name="Ye F."/>
            <person name="Su P."/>
            <person name="Kiefer A.F."/>
            <person name="Nichols A."/>
            <person name="Cepeda A.J."/>
            <person name="Yan W."/>
            <person name="Fan B."/>
            <person name="Jiang Y."/>
            <person name="Adhikari A."/>
            <person name="Zheng C.-J."/>
            <person name="Schuster L."/>
            <person name="Cowan T.M."/>
            <person name="Smanski M.J."/>
            <person name="Chevrette M.G."/>
            <person name="De Carvalho L.P.S."/>
            <person name="Shen B."/>
        </authorList>
    </citation>
    <scope>NUCLEOTIDE SEQUENCE [LARGE SCALE GENOMIC DNA]</scope>
    <source>
        <strain evidence="3 4">NPDC019708</strain>
    </source>
</reference>
<dbReference type="InterPro" id="IPR002938">
    <property type="entry name" value="FAD-bd"/>
</dbReference>
<comment type="similarity">
    <text evidence="1">Belongs to the flavin-dependent halogenase family. Bacterial tryptophan halogenase subfamily.</text>
</comment>
<gene>
    <name evidence="3" type="ORF">ABZ510_29685</name>
</gene>
<feature type="domain" description="FAD-binding" evidence="2">
    <location>
        <begin position="14"/>
        <end position="183"/>
    </location>
</feature>
<organism evidence="3 4">
    <name type="scientific">Nocardia rhamnosiphila</name>
    <dbReference type="NCBI Taxonomy" id="426716"/>
    <lineage>
        <taxon>Bacteria</taxon>
        <taxon>Bacillati</taxon>
        <taxon>Actinomycetota</taxon>
        <taxon>Actinomycetes</taxon>
        <taxon>Mycobacteriales</taxon>
        <taxon>Nocardiaceae</taxon>
        <taxon>Nocardia</taxon>
    </lineage>
</organism>
<dbReference type="EMBL" id="JBEYBF010000031">
    <property type="protein sequence ID" value="MEU1956012.1"/>
    <property type="molecule type" value="Genomic_DNA"/>
</dbReference>
<accession>A0ABV2WYQ6</accession>
<dbReference type="RefSeq" id="WP_356959384.1">
    <property type="nucleotide sequence ID" value="NZ_JBEYBD010000028.1"/>
</dbReference>
<dbReference type="InterPro" id="IPR036188">
    <property type="entry name" value="FAD/NAD-bd_sf"/>
</dbReference>
<dbReference type="PANTHER" id="PTHR43747">
    <property type="entry name" value="FAD-BINDING PROTEIN"/>
    <property type="match status" value="1"/>
</dbReference>
<evidence type="ECO:0000259" key="2">
    <source>
        <dbReference type="Pfam" id="PF01494"/>
    </source>
</evidence>
<dbReference type="GO" id="GO:0004497">
    <property type="term" value="F:monooxygenase activity"/>
    <property type="evidence" value="ECO:0007669"/>
    <property type="project" value="UniProtKB-KW"/>
</dbReference>